<evidence type="ECO:0000313" key="12">
    <source>
        <dbReference type="EMBL" id="ETW77527.1"/>
    </source>
</evidence>
<feature type="transmembrane region" description="Helical" evidence="10">
    <location>
        <begin position="1196"/>
        <end position="1220"/>
    </location>
</feature>
<feature type="transmembrane region" description="Helical" evidence="10">
    <location>
        <begin position="1154"/>
        <end position="1175"/>
    </location>
</feature>
<dbReference type="InParanoid" id="W4JVG0"/>
<keyword evidence="6" id="KW-0067">ATP-binding</keyword>
<dbReference type="PROSITE" id="PS50893">
    <property type="entry name" value="ABC_TRANSPORTER_2"/>
    <property type="match status" value="2"/>
</dbReference>
<feature type="transmembrane region" description="Helical" evidence="10">
    <location>
        <begin position="487"/>
        <end position="508"/>
    </location>
</feature>
<proteinExistence type="inferred from homology"/>
<keyword evidence="13" id="KW-1185">Reference proteome</keyword>
<dbReference type="SUPFAM" id="SSF52540">
    <property type="entry name" value="P-loop containing nucleoside triphosphate hydrolases"/>
    <property type="match status" value="2"/>
</dbReference>
<evidence type="ECO:0000256" key="2">
    <source>
        <dbReference type="ARBA" id="ARBA00006012"/>
    </source>
</evidence>
<dbReference type="PANTHER" id="PTHR19241">
    <property type="entry name" value="ATP-BINDING CASSETTE TRANSPORTER"/>
    <property type="match status" value="1"/>
</dbReference>
<dbReference type="GO" id="GO:0016020">
    <property type="term" value="C:membrane"/>
    <property type="evidence" value="ECO:0007669"/>
    <property type="project" value="UniProtKB-SubCell"/>
</dbReference>
<dbReference type="InterPro" id="IPR003593">
    <property type="entry name" value="AAA+_ATPase"/>
</dbReference>
<feature type="region of interest" description="Disordered" evidence="9">
    <location>
        <begin position="1"/>
        <end position="22"/>
    </location>
</feature>
<evidence type="ECO:0000256" key="3">
    <source>
        <dbReference type="ARBA" id="ARBA00022448"/>
    </source>
</evidence>
<dbReference type="GO" id="GO:0016887">
    <property type="term" value="F:ATP hydrolysis activity"/>
    <property type="evidence" value="ECO:0007669"/>
    <property type="project" value="InterPro"/>
</dbReference>
<feature type="transmembrane region" description="Helical" evidence="10">
    <location>
        <begin position="1261"/>
        <end position="1280"/>
    </location>
</feature>
<feature type="transmembrane region" description="Helical" evidence="10">
    <location>
        <begin position="455"/>
        <end position="475"/>
    </location>
</feature>
<dbReference type="InterPro" id="IPR027417">
    <property type="entry name" value="P-loop_NTPase"/>
</dbReference>
<dbReference type="RefSeq" id="XP_009550463.1">
    <property type="nucleotide sequence ID" value="XM_009552168.1"/>
</dbReference>
<feature type="transmembrane region" description="Helical" evidence="10">
    <location>
        <begin position="701"/>
        <end position="721"/>
    </location>
</feature>
<dbReference type="GO" id="GO:0140359">
    <property type="term" value="F:ABC-type transporter activity"/>
    <property type="evidence" value="ECO:0007669"/>
    <property type="project" value="InterPro"/>
</dbReference>
<evidence type="ECO:0000256" key="6">
    <source>
        <dbReference type="ARBA" id="ARBA00022840"/>
    </source>
</evidence>
<dbReference type="InterPro" id="IPR017871">
    <property type="entry name" value="ABC_transporter-like_CS"/>
</dbReference>
<dbReference type="InterPro" id="IPR003439">
    <property type="entry name" value="ABC_transporter-like_ATP-bd"/>
</dbReference>
<dbReference type="InterPro" id="IPR034001">
    <property type="entry name" value="ABCG_PDR_1"/>
</dbReference>
<keyword evidence="7 10" id="KW-1133">Transmembrane helix</keyword>
<keyword evidence="3" id="KW-0813">Transport</keyword>
<feature type="transmembrane region" description="Helical" evidence="10">
    <location>
        <begin position="1121"/>
        <end position="1142"/>
    </location>
</feature>
<name>W4JVG0_HETIT</name>
<dbReference type="EMBL" id="KI925463">
    <property type="protein sequence ID" value="ETW77527.1"/>
    <property type="molecule type" value="Genomic_DNA"/>
</dbReference>
<dbReference type="Pfam" id="PF19055">
    <property type="entry name" value="ABC2_membrane_7"/>
    <property type="match status" value="1"/>
</dbReference>
<gene>
    <name evidence="12" type="ORF">HETIRDRAFT_37102</name>
</gene>
<dbReference type="Gene3D" id="3.40.50.300">
    <property type="entry name" value="P-loop containing nucleotide triphosphate hydrolases"/>
    <property type="match status" value="2"/>
</dbReference>
<evidence type="ECO:0000256" key="8">
    <source>
        <dbReference type="ARBA" id="ARBA00023136"/>
    </source>
</evidence>
<dbReference type="Pfam" id="PF01061">
    <property type="entry name" value="ABC2_membrane"/>
    <property type="match status" value="2"/>
</dbReference>
<dbReference type="Pfam" id="PF14510">
    <property type="entry name" value="ABC_trans_N"/>
    <property type="match status" value="1"/>
</dbReference>
<feature type="transmembrane region" description="Helical" evidence="10">
    <location>
        <begin position="594"/>
        <end position="614"/>
    </location>
</feature>
<keyword evidence="5" id="KW-0547">Nucleotide-binding</keyword>
<evidence type="ECO:0000256" key="10">
    <source>
        <dbReference type="SAM" id="Phobius"/>
    </source>
</evidence>
<feature type="transmembrane region" description="Helical" evidence="10">
    <location>
        <begin position="529"/>
        <end position="555"/>
    </location>
</feature>
<dbReference type="Pfam" id="PF06422">
    <property type="entry name" value="PDR_CDR"/>
    <property type="match status" value="2"/>
</dbReference>
<dbReference type="InterPro" id="IPR034003">
    <property type="entry name" value="ABCG_PDR_2"/>
</dbReference>
<protein>
    <submittedName>
        <fullName evidence="12">ABC transporter</fullName>
    </submittedName>
</protein>
<dbReference type="HOGENOM" id="CLU_000604_35_0_1"/>
<dbReference type="eggNOG" id="KOG0065">
    <property type="taxonomic scope" value="Eukaryota"/>
</dbReference>
<dbReference type="FunFam" id="3.40.50.300:FF:000054">
    <property type="entry name" value="ABC multidrug transporter atrF"/>
    <property type="match status" value="1"/>
</dbReference>
<reference evidence="12 13" key="1">
    <citation type="journal article" date="2012" name="New Phytol.">
        <title>Insight into trade-off between wood decay and parasitism from the genome of a fungal forest pathogen.</title>
        <authorList>
            <person name="Olson A."/>
            <person name="Aerts A."/>
            <person name="Asiegbu F."/>
            <person name="Belbahri L."/>
            <person name="Bouzid O."/>
            <person name="Broberg A."/>
            <person name="Canback B."/>
            <person name="Coutinho P.M."/>
            <person name="Cullen D."/>
            <person name="Dalman K."/>
            <person name="Deflorio G."/>
            <person name="van Diepen L.T."/>
            <person name="Dunand C."/>
            <person name="Duplessis S."/>
            <person name="Durling M."/>
            <person name="Gonthier P."/>
            <person name="Grimwood J."/>
            <person name="Fossdal C.G."/>
            <person name="Hansson D."/>
            <person name="Henrissat B."/>
            <person name="Hietala A."/>
            <person name="Himmelstrand K."/>
            <person name="Hoffmeister D."/>
            <person name="Hogberg N."/>
            <person name="James T.Y."/>
            <person name="Karlsson M."/>
            <person name="Kohler A."/>
            <person name="Kues U."/>
            <person name="Lee Y.H."/>
            <person name="Lin Y.C."/>
            <person name="Lind M."/>
            <person name="Lindquist E."/>
            <person name="Lombard V."/>
            <person name="Lucas S."/>
            <person name="Lunden K."/>
            <person name="Morin E."/>
            <person name="Murat C."/>
            <person name="Park J."/>
            <person name="Raffaello T."/>
            <person name="Rouze P."/>
            <person name="Salamov A."/>
            <person name="Schmutz J."/>
            <person name="Solheim H."/>
            <person name="Stahlberg J."/>
            <person name="Velez H."/>
            <person name="de Vries R.P."/>
            <person name="Wiebenga A."/>
            <person name="Woodward S."/>
            <person name="Yakovlev I."/>
            <person name="Garbelotto M."/>
            <person name="Martin F."/>
            <person name="Grigoriev I.V."/>
            <person name="Stenlid J."/>
        </authorList>
    </citation>
    <scope>NUCLEOTIDE SEQUENCE [LARGE SCALE GENOMIC DNA]</scope>
    <source>
        <strain evidence="12 13">TC 32-1</strain>
    </source>
</reference>
<dbReference type="OrthoDB" id="245989at2759"/>
<dbReference type="InterPro" id="IPR010929">
    <property type="entry name" value="PDR_CDR_ABC"/>
</dbReference>
<dbReference type="GeneID" id="20671841"/>
<dbReference type="CDD" id="cd03232">
    <property type="entry name" value="ABCG_PDR_domain2"/>
    <property type="match status" value="1"/>
</dbReference>
<keyword evidence="8 10" id="KW-0472">Membrane</keyword>
<evidence type="ECO:0000256" key="9">
    <source>
        <dbReference type="SAM" id="MobiDB-lite"/>
    </source>
</evidence>
<comment type="subcellular location">
    <subcellularLocation>
        <location evidence="1">Membrane</location>
        <topology evidence="1">Multi-pass membrane protein</topology>
    </subcellularLocation>
</comment>
<feature type="transmembrane region" description="Helical" evidence="10">
    <location>
        <begin position="1232"/>
        <end position="1254"/>
    </location>
</feature>
<dbReference type="InterPro" id="IPR013525">
    <property type="entry name" value="ABC2_TM"/>
</dbReference>
<dbReference type="Pfam" id="PF00005">
    <property type="entry name" value="ABC_tran"/>
    <property type="match status" value="2"/>
</dbReference>
<dbReference type="Proteomes" id="UP000030671">
    <property type="component" value="Unassembled WGS sequence"/>
</dbReference>
<evidence type="ECO:0000256" key="5">
    <source>
        <dbReference type="ARBA" id="ARBA00022741"/>
    </source>
</evidence>
<evidence type="ECO:0000313" key="13">
    <source>
        <dbReference type="Proteomes" id="UP000030671"/>
    </source>
</evidence>
<organism evidence="12 13">
    <name type="scientific">Heterobasidion irregulare (strain TC 32-1)</name>
    <dbReference type="NCBI Taxonomy" id="747525"/>
    <lineage>
        <taxon>Eukaryota</taxon>
        <taxon>Fungi</taxon>
        <taxon>Dikarya</taxon>
        <taxon>Basidiomycota</taxon>
        <taxon>Agaricomycotina</taxon>
        <taxon>Agaricomycetes</taxon>
        <taxon>Russulales</taxon>
        <taxon>Bondarzewiaceae</taxon>
        <taxon>Heterobasidion</taxon>
        <taxon>Heterobasidion annosum species complex</taxon>
    </lineage>
</organism>
<accession>W4JVG0</accession>
<feature type="region of interest" description="Disordered" evidence="9">
    <location>
        <begin position="745"/>
        <end position="768"/>
    </location>
</feature>
<evidence type="ECO:0000256" key="4">
    <source>
        <dbReference type="ARBA" id="ARBA00022692"/>
    </source>
</evidence>
<evidence type="ECO:0000256" key="7">
    <source>
        <dbReference type="ARBA" id="ARBA00022989"/>
    </source>
</evidence>
<feature type="domain" description="ABC transporter" evidence="11">
    <location>
        <begin position="788"/>
        <end position="1027"/>
    </location>
</feature>
<feature type="transmembrane region" description="Helical" evidence="10">
    <location>
        <begin position="561"/>
        <end position="582"/>
    </location>
</feature>
<dbReference type="SMART" id="SM00382">
    <property type="entry name" value="AAA"/>
    <property type="match status" value="2"/>
</dbReference>
<dbReference type="InterPro" id="IPR029481">
    <property type="entry name" value="ABC_trans_N"/>
</dbReference>
<keyword evidence="4 10" id="KW-0812">Transmembrane</keyword>
<feature type="domain" description="ABC transporter" evidence="11">
    <location>
        <begin position="92"/>
        <end position="342"/>
    </location>
</feature>
<dbReference type="InterPro" id="IPR043926">
    <property type="entry name" value="ABCG_dom"/>
</dbReference>
<evidence type="ECO:0000259" key="11">
    <source>
        <dbReference type="PROSITE" id="PS50893"/>
    </source>
</evidence>
<dbReference type="PROSITE" id="PS00211">
    <property type="entry name" value="ABC_TRANSPORTER_1"/>
    <property type="match status" value="1"/>
</dbReference>
<feature type="transmembrane region" description="Helical" evidence="10">
    <location>
        <begin position="1387"/>
        <end position="1405"/>
    </location>
</feature>
<comment type="similarity">
    <text evidence="2">Belongs to the ABC transporter superfamily. ABCG family. PDR (TC 3.A.1.205) subfamily.</text>
</comment>
<dbReference type="CDD" id="cd03233">
    <property type="entry name" value="ABCG_PDR_domain1"/>
    <property type="match status" value="1"/>
</dbReference>
<evidence type="ECO:0000256" key="1">
    <source>
        <dbReference type="ARBA" id="ARBA00004141"/>
    </source>
</evidence>
<sequence>MSRLSTNTARDRAIAESGSGKQLSDASSEVTIAVGDGPFDFEKTLRAVVKKKEQSNIQSRELGVLFKDLRVVGLGSAASFQPTFGSTFNPKIMLESLNNIRNPPLRDILSGFEGVVRPGEMLLVLGSPGSGCSTLLKTLANQRHEYHSVEGDVHYDSFTSEEIADRYRGDVIYCPEDDVHFPMMTVNDTLHFAAKTRAPQNRLDGKSRISYVEQITEVIQTIFGLRHVKKTPVGDASLRGVSGGEKKRVSIGEALALRSLIGSWDNSTRGLDASTALEFVRALRIATDVARLSTIVSIYQAGESLYEHFDKVCVIYQGRMAYFGRADKAREYFIELGYEPAHRQTTADFLVAVTDPLGRTPRPGFESRVPRTAAEFAQRFLESRAGQDNRDDMDAYQAEFVGKPDRAIAYKQSARAEHAKTQTKKSPYTISIFMQARAVMLRRLQILRGSMAKEVIQIATFILQAIIVGTVFYNSPESTSAYFSRGGVLFFALLFAALSSMAEIPALFAQRPIVIKHYKAAMYHPFIEAAALTLVDIPITFISLILFCVILYFLVGLQQSAGQFFTFFVFVFAMALTMKAWFRAVAAAFSSPAPAQSVAGILLLGLVLYTGYTIPKPSMIGALRWITYINPLRYGFEGIITNEFHTLNGTCASLVPSGPGYENVQIQNQVCTTVSSIAGQSTVDGNAFVAASYGYSFSNTWRNFGIVCAFGVFFTGLLLYFTEHNTNMSSESSAMLFKRGTKPAVAQSKSGSDEEKGGAPAAMPPSQSSDSAIAEKALEVAPAMKNVFTWQHLEYNVPVGGGQTRKLLDDVSGFVAPGKLTALMGESGAGKTTLLNVLAERVSMGVVTGDRLVSGHPLPADFQAQTGYCQQMDTHLPTTTVREALLFSAKLRQPPSVPLEEKEAYVETVLKMCGLEEFADAVVGSLGVEHKKRTTIGVELAAKPTLLLFLDEPTSGLDSQSAWAIITFLRSLADHGQAILCTIHQPSAELFQVFDRLLLLRKGGQTVYFGDIGPNSTTLLRYFEDKGGYHCSDDANPAEYILDVIGAGATASSTIDWHSAWKNSNEARVVQSEIDQILAEGRQRPPVQTTLHSEFSTSWGYQMVTLLKRDMERHWRDPTYLMAKLMLNIVGGLFIGFTFYQAKDSIQGTQNKLFAIYMSTILSAPLANQIMVPFIDTRTVYENRERPSRMYSWTALITSQILGELPLNIVGSSLYFLVWYWTVGFPTDRGGYTYLMLGIVFPMYYSTISQAVAAMSPSSEIAALLFSFLFSFVITFNGVLQPFRQLGWWRWMYRVSPYSYLIGGLLGQALGGHEINCADKEFVHMPPPSGQTCGQYLNSFISTVGGYTTNPDATDVCNYCSARTTDQFLGGSFNIFYSERWRNFGLMWAYLAFNVLAIYGLTWFFRIRRGSLIGPLKSLLSRK</sequence>
<dbReference type="GO" id="GO:0005524">
    <property type="term" value="F:ATP binding"/>
    <property type="evidence" value="ECO:0007669"/>
    <property type="project" value="UniProtKB-KW"/>
</dbReference>
<dbReference type="KEGG" id="hir:HETIRDRAFT_37102"/>